<organism evidence="2 3">
    <name type="scientific">Triticum urartu</name>
    <name type="common">Red wild einkorn</name>
    <name type="synonym">Crithodium urartu</name>
    <dbReference type="NCBI Taxonomy" id="4572"/>
    <lineage>
        <taxon>Eukaryota</taxon>
        <taxon>Viridiplantae</taxon>
        <taxon>Streptophyta</taxon>
        <taxon>Embryophyta</taxon>
        <taxon>Tracheophyta</taxon>
        <taxon>Spermatophyta</taxon>
        <taxon>Magnoliopsida</taxon>
        <taxon>Liliopsida</taxon>
        <taxon>Poales</taxon>
        <taxon>Poaceae</taxon>
        <taxon>BOP clade</taxon>
        <taxon>Pooideae</taxon>
        <taxon>Triticodae</taxon>
        <taxon>Triticeae</taxon>
        <taxon>Triticinae</taxon>
        <taxon>Triticum</taxon>
    </lineage>
</organism>
<evidence type="ECO:0000313" key="2">
    <source>
        <dbReference type="EnsemblPlants" id="TuG1812G0300004387.01.T01.cds343216"/>
    </source>
</evidence>
<reference evidence="2" key="3">
    <citation type="submission" date="2022-06" db="UniProtKB">
        <authorList>
            <consortium name="EnsemblPlants"/>
        </authorList>
    </citation>
    <scope>IDENTIFICATION</scope>
</reference>
<evidence type="ECO:0000313" key="3">
    <source>
        <dbReference type="Proteomes" id="UP000015106"/>
    </source>
</evidence>
<dbReference type="Gramene" id="TuG1812G0300004387.01.T01">
    <property type="protein sequence ID" value="TuG1812G0300004387.01.T01.cds343216"/>
    <property type="gene ID" value="TuG1812G0300004387.01"/>
</dbReference>
<name>A0A8R7U0S7_TRIUA</name>
<proteinExistence type="predicted"/>
<feature type="compositionally biased region" description="Low complexity" evidence="1">
    <location>
        <begin position="1"/>
        <end position="17"/>
    </location>
</feature>
<dbReference type="AlphaFoldDB" id="A0A8R7U0S7"/>
<feature type="region of interest" description="Disordered" evidence="1">
    <location>
        <begin position="1"/>
        <end position="25"/>
    </location>
</feature>
<reference evidence="2" key="2">
    <citation type="submission" date="2018-03" db="EMBL/GenBank/DDBJ databases">
        <title>The Triticum urartu genome reveals the dynamic nature of wheat genome evolution.</title>
        <authorList>
            <person name="Ling H."/>
            <person name="Ma B."/>
            <person name="Shi X."/>
            <person name="Liu H."/>
            <person name="Dong L."/>
            <person name="Sun H."/>
            <person name="Cao Y."/>
            <person name="Gao Q."/>
            <person name="Zheng S."/>
            <person name="Li Y."/>
            <person name="Yu Y."/>
            <person name="Du H."/>
            <person name="Qi M."/>
            <person name="Li Y."/>
            <person name="Yu H."/>
            <person name="Cui Y."/>
            <person name="Wang N."/>
            <person name="Chen C."/>
            <person name="Wu H."/>
            <person name="Zhao Y."/>
            <person name="Zhang J."/>
            <person name="Li Y."/>
            <person name="Zhou W."/>
            <person name="Zhang B."/>
            <person name="Hu W."/>
            <person name="Eijk M."/>
            <person name="Tang J."/>
            <person name="Witsenboer H."/>
            <person name="Zhao S."/>
            <person name="Li Z."/>
            <person name="Zhang A."/>
            <person name="Wang D."/>
            <person name="Liang C."/>
        </authorList>
    </citation>
    <scope>NUCLEOTIDE SEQUENCE [LARGE SCALE GENOMIC DNA]</scope>
    <source>
        <strain evidence="2">cv. G1812</strain>
    </source>
</reference>
<dbReference type="EnsemblPlants" id="TuG1812G0300004387.01.T01">
    <property type="protein sequence ID" value="TuG1812G0300004387.01.T01.cds343216"/>
    <property type="gene ID" value="TuG1812G0300004387.01"/>
</dbReference>
<dbReference type="Proteomes" id="UP000015106">
    <property type="component" value="Chromosome 3"/>
</dbReference>
<keyword evidence="3" id="KW-1185">Reference proteome</keyword>
<accession>A0A8R7U0S7</accession>
<reference evidence="3" key="1">
    <citation type="journal article" date="2013" name="Nature">
        <title>Draft genome of the wheat A-genome progenitor Triticum urartu.</title>
        <authorList>
            <person name="Ling H.Q."/>
            <person name="Zhao S."/>
            <person name="Liu D."/>
            <person name="Wang J."/>
            <person name="Sun H."/>
            <person name="Zhang C."/>
            <person name="Fan H."/>
            <person name="Li D."/>
            <person name="Dong L."/>
            <person name="Tao Y."/>
            <person name="Gao C."/>
            <person name="Wu H."/>
            <person name="Li Y."/>
            <person name="Cui Y."/>
            <person name="Guo X."/>
            <person name="Zheng S."/>
            <person name="Wang B."/>
            <person name="Yu K."/>
            <person name="Liang Q."/>
            <person name="Yang W."/>
            <person name="Lou X."/>
            <person name="Chen J."/>
            <person name="Feng M."/>
            <person name="Jian J."/>
            <person name="Zhang X."/>
            <person name="Luo G."/>
            <person name="Jiang Y."/>
            <person name="Liu J."/>
            <person name="Wang Z."/>
            <person name="Sha Y."/>
            <person name="Zhang B."/>
            <person name="Wu H."/>
            <person name="Tang D."/>
            <person name="Shen Q."/>
            <person name="Xue P."/>
            <person name="Zou S."/>
            <person name="Wang X."/>
            <person name="Liu X."/>
            <person name="Wang F."/>
            <person name="Yang Y."/>
            <person name="An X."/>
            <person name="Dong Z."/>
            <person name="Zhang K."/>
            <person name="Zhang X."/>
            <person name="Luo M.C."/>
            <person name="Dvorak J."/>
            <person name="Tong Y."/>
            <person name="Wang J."/>
            <person name="Yang H."/>
            <person name="Li Z."/>
            <person name="Wang D."/>
            <person name="Zhang A."/>
            <person name="Wang J."/>
        </authorList>
    </citation>
    <scope>NUCLEOTIDE SEQUENCE</scope>
    <source>
        <strain evidence="3">cv. G1812</strain>
    </source>
</reference>
<evidence type="ECO:0000256" key="1">
    <source>
        <dbReference type="SAM" id="MobiDB-lite"/>
    </source>
</evidence>
<sequence>GDSAGATESAATPAESAENLEHGWPLPGVRNGALHAQPEHGRHLLHVSCSVWDPDVHDDFAETSTVLLLAVPPCPGCQVATRHRFVGHPTGDELQQHHVEAVHVHLLRHQGRILWSRVAEYVGSRELRGRHRVVQPGEVDPCQAEACDLGPEVTVEQDAGRVDVVVNDVVVAASVVQVTEPSGDADGDGPPRRPVQLRRHRLPPLGLRQGEGKGARVQPLVEAAVVHVVVDEQDEGVPPDGTHEVDDVRVTDAAQQVHLRLAPAVEIDDAPCRRLVLVLGQLLDQHRPC</sequence>
<protein>
    <submittedName>
        <fullName evidence="2">Uncharacterized protein</fullName>
    </submittedName>
</protein>